<sequence>MSDNSFPVSTLSEITIEPFSQIPYKVRIPSDLTNDTILFESSRKVRSIEGISKGNDETDLDTNLLTSEKPLILISSPNYKTVNDLNLTPLNNIKTKVGNCITERSENGQKT</sequence>
<dbReference type="Proteomes" id="UP000276133">
    <property type="component" value="Unassembled WGS sequence"/>
</dbReference>
<name>A0A3M7T484_BRAPC</name>
<proteinExistence type="predicted"/>
<dbReference type="EMBL" id="REGN01000314">
    <property type="protein sequence ID" value="RNA42832.1"/>
    <property type="molecule type" value="Genomic_DNA"/>
</dbReference>
<organism evidence="1 2">
    <name type="scientific">Brachionus plicatilis</name>
    <name type="common">Marine rotifer</name>
    <name type="synonym">Brachionus muelleri</name>
    <dbReference type="NCBI Taxonomy" id="10195"/>
    <lineage>
        <taxon>Eukaryota</taxon>
        <taxon>Metazoa</taxon>
        <taxon>Spiralia</taxon>
        <taxon>Gnathifera</taxon>
        <taxon>Rotifera</taxon>
        <taxon>Eurotatoria</taxon>
        <taxon>Monogononta</taxon>
        <taxon>Pseudotrocha</taxon>
        <taxon>Ploima</taxon>
        <taxon>Brachionidae</taxon>
        <taxon>Brachionus</taxon>
    </lineage>
</organism>
<accession>A0A3M7T484</accession>
<reference evidence="1 2" key="1">
    <citation type="journal article" date="2018" name="Sci. Rep.">
        <title>Genomic signatures of local adaptation to the degree of environmental predictability in rotifers.</title>
        <authorList>
            <person name="Franch-Gras L."/>
            <person name="Hahn C."/>
            <person name="Garcia-Roger E.M."/>
            <person name="Carmona M.J."/>
            <person name="Serra M."/>
            <person name="Gomez A."/>
        </authorList>
    </citation>
    <scope>NUCLEOTIDE SEQUENCE [LARGE SCALE GENOMIC DNA]</scope>
    <source>
        <strain evidence="1">HYR1</strain>
    </source>
</reference>
<gene>
    <name evidence="1" type="ORF">BpHYR1_007672</name>
</gene>
<comment type="caution">
    <text evidence="1">The sequence shown here is derived from an EMBL/GenBank/DDBJ whole genome shotgun (WGS) entry which is preliminary data.</text>
</comment>
<dbReference type="AlphaFoldDB" id="A0A3M7T484"/>
<evidence type="ECO:0000313" key="2">
    <source>
        <dbReference type="Proteomes" id="UP000276133"/>
    </source>
</evidence>
<protein>
    <submittedName>
        <fullName evidence="1">Uncharacterized protein</fullName>
    </submittedName>
</protein>
<evidence type="ECO:0000313" key="1">
    <source>
        <dbReference type="EMBL" id="RNA42832.1"/>
    </source>
</evidence>
<keyword evidence="2" id="KW-1185">Reference proteome</keyword>